<feature type="transmembrane region" description="Helical" evidence="1">
    <location>
        <begin position="299"/>
        <end position="318"/>
    </location>
</feature>
<keyword evidence="1" id="KW-0812">Transmembrane</keyword>
<keyword evidence="1" id="KW-0472">Membrane</keyword>
<dbReference type="EnsemblPlants" id="AUR62013025-RA">
    <property type="protein sequence ID" value="AUR62013025-RA:cds"/>
    <property type="gene ID" value="AUR62013025"/>
</dbReference>
<dbReference type="OMA" id="NCSVRGD"/>
<accession>A0A803LGC8</accession>
<feature type="transmembrane region" description="Helical" evidence="1">
    <location>
        <begin position="52"/>
        <end position="70"/>
    </location>
</feature>
<dbReference type="InterPro" id="IPR012429">
    <property type="entry name" value="HGSNAT_cat"/>
</dbReference>
<organism evidence="3 4">
    <name type="scientific">Chenopodium quinoa</name>
    <name type="common">Quinoa</name>
    <dbReference type="NCBI Taxonomy" id="63459"/>
    <lineage>
        <taxon>Eukaryota</taxon>
        <taxon>Viridiplantae</taxon>
        <taxon>Streptophyta</taxon>
        <taxon>Embryophyta</taxon>
        <taxon>Tracheophyta</taxon>
        <taxon>Spermatophyta</taxon>
        <taxon>Magnoliopsida</taxon>
        <taxon>eudicotyledons</taxon>
        <taxon>Gunneridae</taxon>
        <taxon>Pentapetalae</taxon>
        <taxon>Caryophyllales</taxon>
        <taxon>Chenopodiaceae</taxon>
        <taxon>Chenopodioideae</taxon>
        <taxon>Atripliceae</taxon>
        <taxon>Chenopodium</taxon>
    </lineage>
</organism>
<feature type="transmembrane region" description="Helical" evidence="1">
    <location>
        <begin position="324"/>
        <end position="348"/>
    </location>
</feature>
<evidence type="ECO:0000313" key="4">
    <source>
        <dbReference type="Proteomes" id="UP000596660"/>
    </source>
</evidence>
<feature type="transmembrane region" description="Helical" evidence="1">
    <location>
        <begin position="360"/>
        <end position="383"/>
    </location>
</feature>
<dbReference type="AlphaFoldDB" id="A0A803LGC8"/>
<dbReference type="PANTHER" id="PTHR31061:SF28">
    <property type="entry name" value="HEPARAN-ALPHA-GLUCOSAMINIDE N-ACETYLTRANSFERASE-LIKE"/>
    <property type="match status" value="1"/>
</dbReference>
<dbReference type="Gramene" id="AUR62013025-RA">
    <property type="protein sequence ID" value="AUR62013025-RA:cds"/>
    <property type="gene ID" value="AUR62013025"/>
</dbReference>
<keyword evidence="1" id="KW-1133">Transmembrane helix</keyword>
<feature type="domain" description="Heparan-alpha-glucosaminide N-acetyltransferase catalytic" evidence="2">
    <location>
        <begin position="11"/>
        <end position="135"/>
    </location>
</feature>
<reference evidence="3" key="2">
    <citation type="submission" date="2021-03" db="UniProtKB">
        <authorList>
            <consortium name="EnsemblPlants"/>
        </authorList>
    </citation>
    <scope>IDENTIFICATION</scope>
</reference>
<dbReference type="PANTHER" id="PTHR31061">
    <property type="entry name" value="LD22376P"/>
    <property type="match status" value="1"/>
</dbReference>
<sequence>MNIAGKSKTARVASLDVFRGLCVFLMMVVDYGGSIFPVIAHAPWHGLHLADFVMPFFLFIAGLSLAIAYKKVGDQMDATKKAIMRAVKLFVLGVFLQGGYLHGAKSLTYGVDIMRIRSMGILQRISIAYLVAALCEIWLPCQKWRKFGIVKNYFWQWCVALLLSSVYVGLMYGLYVPDWEINPSNSGLALPAANGTHVYTVKCGMRGNLSPACNSAGMIDRYILGVNHLYTKPAYQNLKVCNKSINGLVPEDSPSWCHAPFDPEGILGSLTAALTCIIGLQFGHILVQTQDHKERLHRWSILSMSTFVLGLYLSFMGIPLNKSLFTVSYVLVTSACAGFIFCAFYLLVDVWRYRWMTIALEWMGVHALSIFVLLTSNIAIVVLQDSLGDKLLHLAMTLLINYTSSFFTCDYISSAETGGSLVLQTIDLFNCSIEVPR</sequence>
<feature type="transmembrane region" description="Helical" evidence="1">
    <location>
        <begin position="21"/>
        <end position="40"/>
    </location>
</feature>
<keyword evidence="4" id="KW-1185">Reference proteome</keyword>
<feature type="transmembrane region" description="Helical" evidence="1">
    <location>
        <begin position="266"/>
        <end position="287"/>
    </location>
</feature>
<dbReference type="Pfam" id="PF07786">
    <property type="entry name" value="HGSNAT_cat"/>
    <property type="match status" value="1"/>
</dbReference>
<name>A0A803LGC8_CHEQI</name>
<evidence type="ECO:0000259" key="2">
    <source>
        <dbReference type="Pfam" id="PF07786"/>
    </source>
</evidence>
<protein>
    <recommendedName>
        <fullName evidence="2">Heparan-alpha-glucosaminide N-acetyltransferase catalytic domain-containing protein</fullName>
    </recommendedName>
</protein>
<feature type="transmembrane region" description="Helical" evidence="1">
    <location>
        <begin position="153"/>
        <end position="175"/>
    </location>
</feature>
<feature type="transmembrane region" description="Helical" evidence="1">
    <location>
        <begin position="82"/>
        <end position="101"/>
    </location>
</feature>
<evidence type="ECO:0000256" key="1">
    <source>
        <dbReference type="SAM" id="Phobius"/>
    </source>
</evidence>
<dbReference type="Proteomes" id="UP000596660">
    <property type="component" value="Unplaced"/>
</dbReference>
<proteinExistence type="predicted"/>
<evidence type="ECO:0000313" key="3">
    <source>
        <dbReference type="EnsemblPlants" id="AUR62013025-RA:cds"/>
    </source>
</evidence>
<feature type="transmembrane region" description="Helical" evidence="1">
    <location>
        <begin position="121"/>
        <end position="141"/>
    </location>
</feature>
<reference evidence="3" key="1">
    <citation type="journal article" date="2017" name="Nature">
        <title>The genome of Chenopodium quinoa.</title>
        <authorList>
            <person name="Jarvis D.E."/>
            <person name="Ho Y.S."/>
            <person name="Lightfoot D.J."/>
            <person name="Schmoeckel S.M."/>
            <person name="Li B."/>
            <person name="Borm T.J.A."/>
            <person name="Ohyanagi H."/>
            <person name="Mineta K."/>
            <person name="Michell C.T."/>
            <person name="Saber N."/>
            <person name="Kharbatia N.M."/>
            <person name="Rupper R.R."/>
            <person name="Sharp A.R."/>
            <person name="Dally N."/>
            <person name="Boughton B.A."/>
            <person name="Woo Y.H."/>
            <person name="Gao G."/>
            <person name="Schijlen E.G.W.M."/>
            <person name="Guo X."/>
            <person name="Momin A.A."/>
            <person name="Negrao S."/>
            <person name="Al-Babili S."/>
            <person name="Gehring C."/>
            <person name="Roessner U."/>
            <person name="Jung C."/>
            <person name="Murphy K."/>
            <person name="Arold S.T."/>
            <person name="Gojobori T."/>
            <person name="van der Linden C.G."/>
            <person name="van Loo E.N."/>
            <person name="Jellen E.N."/>
            <person name="Maughan P.J."/>
            <person name="Tester M."/>
        </authorList>
    </citation>
    <scope>NUCLEOTIDE SEQUENCE [LARGE SCALE GENOMIC DNA]</scope>
    <source>
        <strain evidence="3">cv. PI 614886</strain>
    </source>
</reference>